<dbReference type="GO" id="GO:0015105">
    <property type="term" value="F:arsenite transmembrane transporter activity"/>
    <property type="evidence" value="ECO:0007669"/>
    <property type="project" value="TreeGrafter"/>
</dbReference>
<protein>
    <submittedName>
        <fullName evidence="4">Arsenite resistance protein ArsB</fullName>
    </submittedName>
</protein>
<sequence length="110" mass="11765">MAEKHSTDISTVPGPETEGPTHDLDPSSLPTGGCRRQCSPLRPGLCKTIDVFKRLSILDRLLTPAILITMVVGVIIGEYVSTVQDAFNTARFDGVSIPIVIGLIMMANSV</sequence>
<dbReference type="AlphaFoldDB" id="A0A8H7CWQ4"/>
<feature type="region of interest" description="Disordered" evidence="2">
    <location>
        <begin position="1"/>
        <end position="32"/>
    </location>
</feature>
<name>A0A8H7CWQ4_9AGAR</name>
<dbReference type="InterPro" id="IPR004706">
    <property type="entry name" value="Arsenical-R_Acr3"/>
</dbReference>
<dbReference type="GO" id="GO:0005886">
    <property type="term" value="C:plasma membrane"/>
    <property type="evidence" value="ECO:0007669"/>
    <property type="project" value="TreeGrafter"/>
</dbReference>
<feature type="transmembrane region" description="Helical" evidence="3">
    <location>
        <begin position="61"/>
        <end position="80"/>
    </location>
</feature>
<evidence type="ECO:0000256" key="1">
    <source>
        <dbReference type="ARBA" id="ARBA00022448"/>
    </source>
</evidence>
<keyword evidence="1" id="KW-0813">Transport</keyword>
<dbReference type="PANTHER" id="PTHR43057">
    <property type="entry name" value="ARSENITE EFFLUX TRANSPORTER"/>
    <property type="match status" value="1"/>
</dbReference>
<evidence type="ECO:0000313" key="4">
    <source>
        <dbReference type="EMBL" id="KAF7350128.1"/>
    </source>
</evidence>
<dbReference type="GO" id="GO:0015297">
    <property type="term" value="F:antiporter activity"/>
    <property type="evidence" value="ECO:0007669"/>
    <property type="project" value="InterPro"/>
</dbReference>
<dbReference type="PANTHER" id="PTHR43057:SF1">
    <property type="entry name" value="ARSENICAL-RESISTANCE PROTEIN 3"/>
    <property type="match status" value="1"/>
</dbReference>
<comment type="caution">
    <text evidence="4">The sequence shown here is derived from an EMBL/GenBank/DDBJ whole genome shotgun (WGS) entry which is preliminary data.</text>
</comment>
<organism evidence="4 5">
    <name type="scientific">Mycena venus</name>
    <dbReference type="NCBI Taxonomy" id="2733690"/>
    <lineage>
        <taxon>Eukaryota</taxon>
        <taxon>Fungi</taxon>
        <taxon>Dikarya</taxon>
        <taxon>Basidiomycota</taxon>
        <taxon>Agaricomycotina</taxon>
        <taxon>Agaricomycetes</taxon>
        <taxon>Agaricomycetidae</taxon>
        <taxon>Agaricales</taxon>
        <taxon>Marasmiineae</taxon>
        <taxon>Mycenaceae</taxon>
        <taxon>Mycena</taxon>
    </lineage>
</organism>
<accession>A0A8H7CWQ4</accession>
<evidence type="ECO:0000256" key="2">
    <source>
        <dbReference type="SAM" id="MobiDB-lite"/>
    </source>
</evidence>
<keyword evidence="3" id="KW-1133">Transmembrane helix</keyword>
<evidence type="ECO:0000313" key="5">
    <source>
        <dbReference type="Proteomes" id="UP000620124"/>
    </source>
</evidence>
<dbReference type="GO" id="GO:0015104">
    <property type="term" value="F:antimonite transmembrane transporter activity"/>
    <property type="evidence" value="ECO:0007669"/>
    <property type="project" value="TreeGrafter"/>
</dbReference>
<gene>
    <name evidence="4" type="ORF">MVEN_01314900</name>
</gene>
<keyword evidence="5" id="KW-1185">Reference proteome</keyword>
<dbReference type="EMBL" id="JACAZI010000010">
    <property type="protein sequence ID" value="KAF7350128.1"/>
    <property type="molecule type" value="Genomic_DNA"/>
</dbReference>
<dbReference type="Proteomes" id="UP000620124">
    <property type="component" value="Unassembled WGS sequence"/>
</dbReference>
<keyword evidence="3" id="KW-0472">Membrane</keyword>
<dbReference type="OrthoDB" id="187348at2759"/>
<proteinExistence type="predicted"/>
<reference evidence="4" key="1">
    <citation type="submission" date="2020-05" db="EMBL/GenBank/DDBJ databases">
        <title>Mycena genomes resolve the evolution of fungal bioluminescence.</title>
        <authorList>
            <person name="Tsai I.J."/>
        </authorList>
    </citation>
    <scope>NUCLEOTIDE SEQUENCE</scope>
    <source>
        <strain evidence="4">CCC161011</strain>
    </source>
</reference>
<keyword evidence="3" id="KW-0812">Transmembrane</keyword>
<evidence type="ECO:0000256" key="3">
    <source>
        <dbReference type="SAM" id="Phobius"/>
    </source>
</evidence>